<evidence type="ECO:0000259" key="1">
    <source>
        <dbReference type="Pfam" id="PF12680"/>
    </source>
</evidence>
<dbReference type="SUPFAM" id="SSF54427">
    <property type="entry name" value="NTF2-like"/>
    <property type="match status" value="1"/>
</dbReference>
<dbReference type="Proteomes" id="UP000282211">
    <property type="component" value="Unassembled WGS sequence"/>
</dbReference>
<gene>
    <name evidence="2" type="ORF">DES40_1518</name>
</gene>
<reference evidence="2 3" key="1">
    <citation type="submission" date="2018-10" db="EMBL/GenBank/DDBJ databases">
        <title>Genomic Encyclopedia of Type Strains, Phase IV (KMG-IV): sequencing the most valuable type-strain genomes for metagenomic binning, comparative biology and taxonomic classification.</title>
        <authorList>
            <person name="Goeker M."/>
        </authorList>
    </citation>
    <scope>NUCLEOTIDE SEQUENCE [LARGE SCALE GENOMIC DNA]</scope>
    <source>
        <strain evidence="2 3">DSM 22008</strain>
    </source>
</reference>
<organism evidence="2 3">
    <name type="scientific">Litorimonas taeanensis</name>
    <dbReference type="NCBI Taxonomy" id="568099"/>
    <lineage>
        <taxon>Bacteria</taxon>
        <taxon>Pseudomonadati</taxon>
        <taxon>Pseudomonadota</taxon>
        <taxon>Alphaproteobacteria</taxon>
        <taxon>Maricaulales</taxon>
        <taxon>Robiginitomaculaceae</taxon>
    </lineage>
</organism>
<dbReference type="EMBL" id="RBII01000001">
    <property type="protein sequence ID" value="RKQ72181.1"/>
    <property type="molecule type" value="Genomic_DNA"/>
</dbReference>
<name>A0A420WMB3_9PROT</name>
<dbReference type="GO" id="GO:0016787">
    <property type="term" value="F:hydrolase activity"/>
    <property type="evidence" value="ECO:0007669"/>
    <property type="project" value="UniProtKB-KW"/>
</dbReference>
<dbReference type="AlphaFoldDB" id="A0A420WMB3"/>
<sequence>MWGRRDIIIISAAATLSACTAKTNHTKGKMQMTSRFDQFKSVIEAWKRKDVDAVIDAMSDDIVWHYAAAIAPAARGKKEARAFLDKFGAGIGEVSWRIFHYAETENRLFVEGVDEYVTTKGVKVAAPYAGVIEFSGDKISAWRDYVDRGVIDSMKAGNPYPDQVKELINRPAQ</sequence>
<comment type="caution">
    <text evidence="2">The sequence shown here is derived from an EMBL/GenBank/DDBJ whole genome shotgun (WGS) entry which is preliminary data.</text>
</comment>
<evidence type="ECO:0000313" key="2">
    <source>
        <dbReference type="EMBL" id="RKQ72181.1"/>
    </source>
</evidence>
<dbReference type="InterPro" id="IPR032710">
    <property type="entry name" value="NTF2-like_dom_sf"/>
</dbReference>
<proteinExistence type="predicted"/>
<keyword evidence="3" id="KW-1185">Reference proteome</keyword>
<dbReference type="Gene3D" id="3.10.450.50">
    <property type="match status" value="1"/>
</dbReference>
<accession>A0A420WMB3</accession>
<dbReference type="InParanoid" id="A0A420WMB3"/>
<dbReference type="PROSITE" id="PS51257">
    <property type="entry name" value="PROKAR_LIPOPROTEIN"/>
    <property type="match status" value="1"/>
</dbReference>
<protein>
    <submittedName>
        <fullName evidence="2">Limonene-1,2-epoxide hydrolase</fullName>
    </submittedName>
</protein>
<dbReference type="Pfam" id="PF12680">
    <property type="entry name" value="SnoaL_2"/>
    <property type="match status" value="1"/>
</dbReference>
<dbReference type="InterPro" id="IPR037401">
    <property type="entry name" value="SnoaL-like"/>
</dbReference>
<keyword evidence="2" id="KW-0378">Hydrolase</keyword>
<evidence type="ECO:0000313" key="3">
    <source>
        <dbReference type="Proteomes" id="UP000282211"/>
    </source>
</evidence>
<feature type="domain" description="SnoaL-like" evidence="1">
    <location>
        <begin position="42"/>
        <end position="141"/>
    </location>
</feature>